<sequence>MRLRSLVTLGRMIAAPSSARALSVSQPLRTVYDPKAFEEPITDKKLLIQPLEESDPRNFLLIKAMQSDDTPVFYRDRVVDKFVNLCLQRGYKEIARTMVYEALETIKRHQYKAWRKAPTAAEKSAIELNPFVVFSQSIKNCQPMMKLIKLTRGGIVYQVPAPVAPSQAEFMAMKSLRDICREKAHKGRTSFETALAGEILSAYKNEGATIQAKQEFHKQCEANRAFAHYRTMAS</sequence>
<evidence type="ECO:0000256" key="1">
    <source>
        <dbReference type="ARBA" id="ARBA00007151"/>
    </source>
</evidence>
<reference evidence="10" key="1">
    <citation type="submission" date="2022-11" db="UniProtKB">
        <authorList>
            <consortium name="WormBaseParasite"/>
        </authorList>
    </citation>
    <scope>IDENTIFICATION</scope>
</reference>
<proteinExistence type="inferred from homology"/>
<comment type="similarity">
    <text evidence="1">Belongs to the universal ribosomal protein uS7 family.</text>
</comment>
<dbReference type="Gene3D" id="1.10.455.10">
    <property type="entry name" value="Ribosomal protein S7 domain"/>
    <property type="match status" value="1"/>
</dbReference>
<dbReference type="GO" id="GO:0005840">
    <property type="term" value="C:ribosome"/>
    <property type="evidence" value="ECO:0007669"/>
    <property type="project" value="UniProtKB-KW"/>
</dbReference>
<protein>
    <recommendedName>
        <fullName evidence="5">Small ribosomal subunit protein uS7m</fullName>
    </recommendedName>
    <alternativeName>
        <fullName evidence="6">28S ribosomal protein S7, mitochondrial</fullName>
    </alternativeName>
</protein>
<organism evidence="9 10">
    <name type="scientific">Plectus sambesii</name>
    <dbReference type="NCBI Taxonomy" id="2011161"/>
    <lineage>
        <taxon>Eukaryota</taxon>
        <taxon>Metazoa</taxon>
        <taxon>Ecdysozoa</taxon>
        <taxon>Nematoda</taxon>
        <taxon>Chromadorea</taxon>
        <taxon>Plectida</taxon>
        <taxon>Plectina</taxon>
        <taxon>Plectoidea</taxon>
        <taxon>Plectidae</taxon>
        <taxon>Plectus</taxon>
    </lineage>
</organism>
<dbReference type="FunFam" id="1.10.455.10:FF:000009">
    <property type="entry name" value="Ribosomal protein S7"/>
    <property type="match status" value="1"/>
</dbReference>
<keyword evidence="4" id="KW-0687">Ribonucleoprotein</keyword>
<dbReference type="Pfam" id="PF00177">
    <property type="entry name" value="Ribosomal_S7"/>
    <property type="match status" value="1"/>
</dbReference>
<dbReference type="WBParaSite" id="PSAMB.scaffold4284size15104.g23923.t1">
    <property type="protein sequence ID" value="PSAMB.scaffold4284size15104.g23923.t1"/>
    <property type="gene ID" value="PSAMB.scaffold4284size15104.g23923"/>
</dbReference>
<dbReference type="InterPro" id="IPR023798">
    <property type="entry name" value="Ribosomal_uS7_dom"/>
</dbReference>
<accession>A0A914WKB3</accession>
<evidence type="ECO:0000256" key="3">
    <source>
        <dbReference type="ARBA" id="ARBA00023128"/>
    </source>
</evidence>
<feature type="domain" description="Small ribosomal subunit protein uS7" evidence="8">
    <location>
        <begin position="70"/>
        <end position="224"/>
    </location>
</feature>
<evidence type="ECO:0000256" key="6">
    <source>
        <dbReference type="ARBA" id="ARBA00041309"/>
    </source>
</evidence>
<dbReference type="AlphaFoldDB" id="A0A914WKB3"/>
<evidence type="ECO:0000313" key="10">
    <source>
        <dbReference type="WBParaSite" id="PSAMB.scaffold4284size15104.g23923.t1"/>
    </source>
</evidence>
<evidence type="ECO:0000256" key="7">
    <source>
        <dbReference type="ARBA" id="ARBA00062683"/>
    </source>
</evidence>
<dbReference type="CDD" id="cd14870">
    <property type="entry name" value="uS7_Mitochondria_Mammalian"/>
    <property type="match status" value="1"/>
</dbReference>
<dbReference type="GO" id="GO:0006412">
    <property type="term" value="P:translation"/>
    <property type="evidence" value="ECO:0007669"/>
    <property type="project" value="InterPro"/>
</dbReference>
<dbReference type="Proteomes" id="UP000887566">
    <property type="component" value="Unplaced"/>
</dbReference>
<comment type="subunit">
    <text evidence="7">Component of the mitochondrial ribosome small subunit (28S) which comprises a 12S rRNA and about 30 distinct proteins.</text>
</comment>
<dbReference type="SUPFAM" id="SSF47973">
    <property type="entry name" value="Ribosomal protein S7"/>
    <property type="match status" value="1"/>
</dbReference>
<evidence type="ECO:0000256" key="5">
    <source>
        <dbReference type="ARBA" id="ARBA00039306"/>
    </source>
</evidence>
<evidence type="ECO:0000256" key="4">
    <source>
        <dbReference type="ARBA" id="ARBA00023274"/>
    </source>
</evidence>
<dbReference type="InterPro" id="IPR000235">
    <property type="entry name" value="Ribosomal_uS7"/>
</dbReference>
<evidence type="ECO:0000313" key="9">
    <source>
        <dbReference type="Proteomes" id="UP000887566"/>
    </source>
</evidence>
<keyword evidence="9" id="KW-1185">Reference proteome</keyword>
<dbReference type="GO" id="GO:1990904">
    <property type="term" value="C:ribonucleoprotein complex"/>
    <property type="evidence" value="ECO:0007669"/>
    <property type="project" value="UniProtKB-KW"/>
</dbReference>
<evidence type="ECO:0000259" key="8">
    <source>
        <dbReference type="Pfam" id="PF00177"/>
    </source>
</evidence>
<dbReference type="InterPro" id="IPR036823">
    <property type="entry name" value="Ribosomal_uS7_dom_sf"/>
</dbReference>
<keyword evidence="2" id="KW-0689">Ribosomal protein</keyword>
<keyword evidence="3" id="KW-0496">Mitochondrion</keyword>
<name>A0A914WKB3_9BILA</name>
<evidence type="ECO:0000256" key="2">
    <source>
        <dbReference type="ARBA" id="ARBA00022980"/>
    </source>
</evidence>
<dbReference type="PANTHER" id="PTHR11205">
    <property type="entry name" value="RIBOSOMAL PROTEIN S7"/>
    <property type="match status" value="1"/>
</dbReference>